<organism evidence="1 4">
    <name type="scientific">Allgaiera indica</name>
    <dbReference type="NCBI Taxonomy" id="765699"/>
    <lineage>
        <taxon>Bacteria</taxon>
        <taxon>Pseudomonadati</taxon>
        <taxon>Pseudomonadota</taxon>
        <taxon>Alphaproteobacteria</taxon>
        <taxon>Rhodobacterales</taxon>
        <taxon>Paracoccaceae</taxon>
        <taxon>Allgaiera</taxon>
    </lineage>
</organism>
<reference evidence="2 3" key="2">
    <citation type="submission" date="2016-10" db="EMBL/GenBank/DDBJ databases">
        <authorList>
            <person name="Varghese N."/>
            <person name="Submissions S."/>
        </authorList>
    </citation>
    <scope>NUCLEOTIDE SEQUENCE [LARGE SCALE GENOMIC DNA]</scope>
    <source>
        <strain evidence="2 3">DSM 24802</strain>
    </source>
</reference>
<proteinExistence type="predicted"/>
<evidence type="ECO:0000313" key="3">
    <source>
        <dbReference type="Proteomes" id="UP000199541"/>
    </source>
</evidence>
<keyword evidence="3" id="KW-1185">Reference proteome</keyword>
<dbReference type="Proteomes" id="UP000199541">
    <property type="component" value="Unassembled WGS sequence"/>
</dbReference>
<sequence length="358" mass="39170">MYVAVKGGARAIENAHAWLAEERRGDPGVAELSVAQIRGQLTLAVDRVMAEGSLYDPDLAALAIKQARGDLIEAIFLIRAYRTTLPRLGATLPVDTGAMACDRRISATFKDLPGGQVLGPTFDYTHRLLDFKLAAEAAQPEAERAAPDLRPKPRVTEFLNQEGLIQDEAKAEDAPPDLTRAPLEFPACRALRQQALTRGDEGFVLGMAYSTQRGYGRNHAFVGELRIGTCSVEMEIPELGFAVEIGEVEVTECETVNQFAGSKTEPAQFTRGYGLVFGHGERKAISMALVDRALRWRELGEDDTGAPAQDEEFVLQHADNIQATGFLEHIKLPHYVDFQSEIELVRKLRAAAGEAPDD</sequence>
<dbReference type="RefSeq" id="WP_035844544.1">
    <property type="nucleotide sequence ID" value="NZ_BNAB01000006.1"/>
</dbReference>
<protein>
    <submittedName>
        <fullName evidence="2">Alpha-D-ribose 1-methylphosphonate 5-triphosphate synthase subunit PhnI</fullName>
    </submittedName>
</protein>
<evidence type="ECO:0000313" key="2">
    <source>
        <dbReference type="EMBL" id="SDW82354.1"/>
    </source>
</evidence>
<name>A0AAN4URB3_9RHOB</name>
<dbReference type="PIRSF" id="PIRSF007313">
    <property type="entry name" value="PhnI"/>
    <property type="match status" value="1"/>
</dbReference>
<dbReference type="Proteomes" id="UP000634647">
    <property type="component" value="Unassembled WGS sequence"/>
</dbReference>
<dbReference type="EMBL" id="BNAB01000006">
    <property type="protein sequence ID" value="GHE01190.1"/>
    <property type="molecule type" value="Genomic_DNA"/>
</dbReference>
<reference evidence="1" key="1">
    <citation type="journal article" date="2014" name="Int. J. Syst. Evol. Microbiol.">
        <title>Complete genome sequence of Corynebacterium casei LMG S-19264T (=DSM 44701T), isolated from a smear-ripened cheese.</title>
        <authorList>
            <consortium name="US DOE Joint Genome Institute (JGI-PGF)"/>
            <person name="Walter F."/>
            <person name="Albersmeier A."/>
            <person name="Kalinowski J."/>
            <person name="Ruckert C."/>
        </authorList>
    </citation>
    <scope>NUCLEOTIDE SEQUENCE</scope>
    <source>
        <strain evidence="1">CGMCC 1.10859</strain>
    </source>
</reference>
<dbReference type="InterPro" id="IPR008773">
    <property type="entry name" value="PhnI"/>
</dbReference>
<accession>A0AAN4URB3</accession>
<dbReference type="Pfam" id="PF05861">
    <property type="entry name" value="PhnI"/>
    <property type="match status" value="1"/>
</dbReference>
<evidence type="ECO:0000313" key="1">
    <source>
        <dbReference type="EMBL" id="GHE01190.1"/>
    </source>
</evidence>
<reference evidence="1" key="3">
    <citation type="submission" date="2023-06" db="EMBL/GenBank/DDBJ databases">
        <authorList>
            <person name="Sun Q."/>
            <person name="Zhou Y."/>
        </authorList>
    </citation>
    <scope>NUCLEOTIDE SEQUENCE</scope>
    <source>
        <strain evidence="1">CGMCC 1.10859</strain>
    </source>
</reference>
<evidence type="ECO:0000313" key="4">
    <source>
        <dbReference type="Proteomes" id="UP000634647"/>
    </source>
</evidence>
<comment type="caution">
    <text evidence="1">The sequence shown here is derived from an EMBL/GenBank/DDBJ whole genome shotgun (WGS) entry which is preliminary data.</text>
</comment>
<dbReference type="GO" id="GO:0019634">
    <property type="term" value="P:organic phosphonate metabolic process"/>
    <property type="evidence" value="ECO:0007669"/>
    <property type="project" value="InterPro"/>
</dbReference>
<dbReference type="AlphaFoldDB" id="A0AAN4URB3"/>
<gene>
    <name evidence="1" type="ORF">GCM10008024_15670</name>
    <name evidence="2" type="ORF">SAMN05444006_10728</name>
</gene>
<dbReference type="EMBL" id="FNOB01000007">
    <property type="protein sequence ID" value="SDW82354.1"/>
    <property type="molecule type" value="Genomic_DNA"/>
</dbReference>